<evidence type="ECO:0000313" key="6">
    <source>
        <dbReference type="Proteomes" id="UP000187406"/>
    </source>
</evidence>
<name>A0A1Q3C918_CEPFO</name>
<dbReference type="OrthoDB" id="2156856at2759"/>
<evidence type="ECO:0000256" key="1">
    <source>
        <dbReference type="ARBA" id="ARBA00004123"/>
    </source>
</evidence>
<dbReference type="Gene3D" id="1.25.10.10">
    <property type="entry name" value="Leucine-rich Repeat Variant"/>
    <property type="match status" value="1"/>
</dbReference>
<organism evidence="5 6">
    <name type="scientific">Cephalotus follicularis</name>
    <name type="common">Albany pitcher plant</name>
    <dbReference type="NCBI Taxonomy" id="3775"/>
    <lineage>
        <taxon>Eukaryota</taxon>
        <taxon>Viridiplantae</taxon>
        <taxon>Streptophyta</taxon>
        <taxon>Embryophyta</taxon>
        <taxon>Tracheophyta</taxon>
        <taxon>Spermatophyta</taxon>
        <taxon>Magnoliopsida</taxon>
        <taxon>eudicotyledons</taxon>
        <taxon>Gunneridae</taxon>
        <taxon>Pentapetalae</taxon>
        <taxon>rosids</taxon>
        <taxon>fabids</taxon>
        <taxon>Oxalidales</taxon>
        <taxon>Cephalotaceae</taxon>
        <taxon>Cephalotus</taxon>
    </lineage>
</organism>
<evidence type="ECO:0000256" key="2">
    <source>
        <dbReference type="ARBA" id="ARBA00023242"/>
    </source>
</evidence>
<dbReference type="PANTHER" id="PTHR23424:SF23">
    <property type="entry name" value="PROTEIN SAAL1"/>
    <property type="match status" value="1"/>
</dbReference>
<evidence type="ECO:0000313" key="5">
    <source>
        <dbReference type="EMBL" id="GAV76725.1"/>
    </source>
</evidence>
<keyword evidence="6" id="KW-1185">Reference proteome</keyword>
<evidence type="ECO:0000256" key="4">
    <source>
        <dbReference type="SAM" id="MobiDB-lite"/>
    </source>
</evidence>
<feature type="region of interest" description="Disordered" evidence="4">
    <location>
        <begin position="1"/>
        <end position="34"/>
    </location>
</feature>
<comment type="similarity">
    <text evidence="3">Belongs to the SAAL1 family.</text>
</comment>
<dbReference type="Proteomes" id="UP000187406">
    <property type="component" value="Unassembled WGS sequence"/>
</dbReference>
<dbReference type="SUPFAM" id="SSF48371">
    <property type="entry name" value="ARM repeat"/>
    <property type="match status" value="1"/>
</dbReference>
<comment type="caution">
    <text evidence="5">The sequence shown here is derived from an EMBL/GenBank/DDBJ whole genome shotgun (WGS) entry which is preliminary data.</text>
</comment>
<comment type="subcellular location">
    <subcellularLocation>
        <location evidence="1">Nucleus</location>
    </subcellularLocation>
</comment>
<dbReference type="InterPro" id="IPR052464">
    <property type="entry name" value="Synovial_Prolif_Regulator"/>
</dbReference>
<dbReference type="PANTHER" id="PTHR23424">
    <property type="entry name" value="SERUM AMYLOID A"/>
    <property type="match status" value="1"/>
</dbReference>
<gene>
    <name evidence="5" type="ORF">CFOL_v3_20198</name>
</gene>
<accession>A0A1Q3C918</accession>
<protein>
    <submittedName>
        <fullName evidence="5">Uncharacterized protein</fullName>
    </submittedName>
</protein>
<sequence length="524" mass="57899">MALHPESAPLDEPPTPQVETEDHDAPAYYPPAPPHELFDISTTVDPSYIISLIRKLIPADSRNDPNSPGGIVVVHASDAPIEESTTVMSNESVAMDFVRGFDKSASQGGADEDLCSKSVNYDVSVWEDAWEECGCVLWDLAASITHAELMVENLVLEVLLANLMVSQSMRATEICLGIIGNLACHEVPMKQIVSTNGLIQIIVEKLFLDDTQCLCETFRLLTLGLQSSGCIAWAEALQSERVMCRFLWITENTLNLQLIEKSVGLVLALLESQQEVLHVLLPPLMKLGLPSLLVNLLSYEVNKLTCEKISERYSVLDIILRAIEALSVQDGHSQEICLNKELFELVCNLVKLPDKVEVANSCVTAVVLIANILSDVADLASEIWQDLPFLRGLMDIFPFTLDDFEAQSALWSVIARLLVRVQEDKMSPSDLHQLVSILVSGNDYIEDGLLEHRLGDSHQEQESLTPSGPRSTAITIALKSIINILNHWTASKDYGEEDNVMGEYHANCANVNRLLDFCCKYTGE</sequence>
<dbReference type="InterPro" id="IPR016024">
    <property type="entry name" value="ARM-type_fold"/>
</dbReference>
<dbReference type="InterPro" id="IPR011989">
    <property type="entry name" value="ARM-like"/>
</dbReference>
<proteinExistence type="inferred from homology"/>
<dbReference type="EMBL" id="BDDD01001520">
    <property type="protein sequence ID" value="GAV76725.1"/>
    <property type="molecule type" value="Genomic_DNA"/>
</dbReference>
<dbReference type="InParanoid" id="A0A1Q3C918"/>
<reference evidence="6" key="1">
    <citation type="submission" date="2016-04" db="EMBL/GenBank/DDBJ databases">
        <title>Cephalotus genome sequencing.</title>
        <authorList>
            <person name="Fukushima K."/>
            <person name="Hasebe M."/>
            <person name="Fang X."/>
        </authorList>
    </citation>
    <scope>NUCLEOTIDE SEQUENCE [LARGE SCALE GENOMIC DNA]</scope>
    <source>
        <strain evidence="6">cv. St1</strain>
    </source>
</reference>
<evidence type="ECO:0000256" key="3">
    <source>
        <dbReference type="ARBA" id="ARBA00038401"/>
    </source>
</evidence>
<dbReference type="AlphaFoldDB" id="A0A1Q3C918"/>
<dbReference type="FunCoup" id="A0A1Q3C918">
    <property type="interactions" value="744"/>
</dbReference>
<keyword evidence="2" id="KW-0539">Nucleus</keyword>
<dbReference type="GO" id="GO:0005634">
    <property type="term" value="C:nucleus"/>
    <property type="evidence" value="ECO:0007669"/>
    <property type="project" value="UniProtKB-SubCell"/>
</dbReference>